<feature type="transmembrane region" description="Helical" evidence="10">
    <location>
        <begin position="67"/>
        <end position="89"/>
    </location>
</feature>
<comment type="subcellular location">
    <subcellularLocation>
        <location evidence="1 10">Cell membrane</location>
        <topology evidence="1 10">Multi-pass membrane protein</topology>
    </subcellularLocation>
</comment>
<accession>A0A7W3JQW3</accession>
<keyword evidence="10" id="KW-0915">Sodium</keyword>
<dbReference type="Pfam" id="PF02537">
    <property type="entry name" value="CRCB"/>
    <property type="match status" value="1"/>
</dbReference>
<dbReference type="PANTHER" id="PTHR28259">
    <property type="entry name" value="FLUORIDE EXPORT PROTEIN 1-RELATED"/>
    <property type="match status" value="1"/>
</dbReference>
<evidence type="ECO:0000256" key="9">
    <source>
        <dbReference type="ARBA" id="ARBA00049940"/>
    </source>
</evidence>
<comment type="activity regulation">
    <text evidence="10">Na(+) is not transported, but it plays an essential structural role and its presence is essential for fluoride channel function.</text>
</comment>
<keyword evidence="3 10" id="KW-0812">Transmembrane</keyword>
<evidence type="ECO:0000313" key="12">
    <source>
        <dbReference type="Proteomes" id="UP000526083"/>
    </source>
</evidence>
<evidence type="ECO:0000256" key="4">
    <source>
        <dbReference type="ARBA" id="ARBA00022989"/>
    </source>
</evidence>
<sequence length="173" mass="17563">MAATEPSTNSERDLPEDPDIEVVEAPGQTLLPLHLRPASLILVFIGGALGTAAREGVGIALPSGGEVPWAIFVVNVLGALLLGLLLEALARRGPDAGARRAARLLVGTGFMGGFTTYSAFAVDSAALLATGHLATAIVYAVGTVLVGAAATGLGILLGAARYRHQQTRAEGSQ</sequence>
<evidence type="ECO:0000256" key="5">
    <source>
        <dbReference type="ARBA" id="ARBA00023136"/>
    </source>
</evidence>
<dbReference type="Proteomes" id="UP000526083">
    <property type="component" value="Unassembled WGS sequence"/>
</dbReference>
<protein>
    <recommendedName>
        <fullName evidence="10">Fluoride-specific ion channel FluC</fullName>
    </recommendedName>
</protein>
<feature type="binding site" evidence="10">
    <location>
        <position position="115"/>
    </location>
    <ligand>
        <name>Na(+)</name>
        <dbReference type="ChEBI" id="CHEBI:29101"/>
        <note>structural</note>
    </ligand>
</feature>
<gene>
    <name evidence="10" type="primary">fluC</name>
    <name evidence="10" type="synonym">crcB</name>
    <name evidence="11" type="ORF">FHX48_002481</name>
</gene>
<evidence type="ECO:0000256" key="8">
    <source>
        <dbReference type="ARBA" id="ARBA00035585"/>
    </source>
</evidence>
<evidence type="ECO:0000256" key="6">
    <source>
        <dbReference type="ARBA" id="ARBA00023303"/>
    </source>
</evidence>
<keyword evidence="2 10" id="KW-1003">Cell membrane</keyword>
<organism evidence="11 12">
    <name type="scientific">Microbacterium halimionae</name>
    <dbReference type="NCBI Taxonomy" id="1526413"/>
    <lineage>
        <taxon>Bacteria</taxon>
        <taxon>Bacillati</taxon>
        <taxon>Actinomycetota</taxon>
        <taxon>Actinomycetes</taxon>
        <taxon>Micrococcales</taxon>
        <taxon>Microbacteriaceae</taxon>
        <taxon>Microbacterium</taxon>
    </lineage>
</organism>
<evidence type="ECO:0000256" key="7">
    <source>
        <dbReference type="ARBA" id="ARBA00035120"/>
    </source>
</evidence>
<feature type="transmembrane region" description="Helical" evidence="10">
    <location>
        <begin position="40"/>
        <end position="61"/>
    </location>
</feature>
<feature type="transmembrane region" description="Helical" evidence="10">
    <location>
        <begin position="101"/>
        <end position="121"/>
    </location>
</feature>
<dbReference type="RefSeq" id="WP_182486543.1">
    <property type="nucleotide sequence ID" value="NZ_JAAOZB010000002.1"/>
</dbReference>
<keyword evidence="5 10" id="KW-0472">Membrane</keyword>
<keyword evidence="10" id="KW-0479">Metal-binding</keyword>
<feature type="binding site" evidence="10">
    <location>
        <position position="112"/>
    </location>
    <ligand>
        <name>Na(+)</name>
        <dbReference type="ChEBI" id="CHEBI:29101"/>
        <note>structural</note>
    </ligand>
</feature>
<dbReference type="GO" id="GO:0062054">
    <property type="term" value="F:fluoride channel activity"/>
    <property type="evidence" value="ECO:0007669"/>
    <property type="project" value="UniProtKB-UniRule"/>
</dbReference>
<keyword evidence="10" id="KW-0813">Transport</keyword>
<dbReference type="GO" id="GO:0140114">
    <property type="term" value="P:cellular detoxification of fluoride"/>
    <property type="evidence" value="ECO:0007669"/>
    <property type="project" value="UniProtKB-UniRule"/>
</dbReference>
<reference evidence="11 12" key="1">
    <citation type="submission" date="2020-07" db="EMBL/GenBank/DDBJ databases">
        <title>Sequencing the genomes of 1000 actinobacteria strains.</title>
        <authorList>
            <person name="Klenk H.-P."/>
        </authorList>
    </citation>
    <scope>NUCLEOTIDE SEQUENCE [LARGE SCALE GENOMIC DNA]</scope>
    <source>
        <strain evidence="11 12">DSM 27576</strain>
    </source>
</reference>
<keyword evidence="6 10" id="KW-0407">Ion channel</keyword>
<name>A0A7W3JQW3_9MICO</name>
<dbReference type="EMBL" id="JACGWY010000006">
    <property type="protein sequence ID" value="MBA8817382.1"/>
    <property type="molecule type" value="Genomic_DNA"/>
</dbReference>
<proteinExistence type="inferred from homology"/>
<evidence type="ECO:0000256" key="1">
    <source>
        <dbReference type="ARBA" id="ARBA00004651"/>
    </source>
</evidence>
<comment type="similarity">
    <text evidence="7 10">Belongs to the fluoride channel Fluc/FEX (TC 1.A.43) family.</text>
</comment>
<keyword evidence="12" id="KW-1185">Reference proteome</keyword>
<comment type="function">
    <text evidence="9 10">Fluoride-specific ion channel. Important for reducing fluoride concentration in the cell, thus reducing its toxicity.</text>
</comment>
<dbReference type="GO" id="GO:0005886">
    <property type="term" value="C:plasma membrane"/>
    <property type="evidence" value="ECO:0007669"/>
    <property type="project" value="UniProtKB-SubCell"/>
</dbReference>
<evidence type="ECO:0000256" key="2">
    <source>
        <dbReference type="ARBA" id="ARBA00022475"/>
    </source>
</evidence>
<comment type="caution">
    <text evidence="11">The sequence shown here is derived from an EMBL/GenBank/DDBJ whole genome shotgun (WGS) entry which is preliminary data.</text>
</comment>
<evidence type="ECO:0000256" key="3">
    <source>
        <dbReference type="ARBA" id="ARBA00022692"/>
    </source>
</evidence>
<comment type="catalytic activity">
    <reaction evidence="8">
        <text>fluoride(in) = fluoride(out)</text>
        <dbReference type="Rhea" id="RHEA:76159"/>
        <dbReference type="ChEBI" id="CHEBI:17051"/>
    </reaction>
    <physiologicalReaction direction="left-to-right" evidence="8">
        <dbReference type="Rhea" id="RHEA:76160"/>
    </physiologicalReaction>
</comment>
<dbReference type="PANTHER" id="PTHR28259:SF1">
    <property type="entry name" value="FLUORIDE EXPORT PROTEIN 1-RELATED"/>
    <property type="match status" value="1"/>
</dbReference>
<keyword evidence="4 10" id="KW-1133">Transmembrane helix</keyword>
<feature type="transmembrane region" description="Helical" evidence="10">
    <location>
        <begin position="133"/>
        <end position="159"/>
    </location>
</feature>
<dbReference type="AlphaFoldDB" id="A0A7W3JQW3"/>
<evidence type="ECO:0000256" key="10">
    <source>
        <dbReference type="HAMAP-Rule" id="MF_00454"/>
    </source>
</evidence>
<keyword evidence="10" id="KW-0406">Ion transport</keyword>
<evidence type="ECO:0000313" key="11">
    <source>
        <dbReference type="EMBL" id="MBA8817382.1"/>
    </source>
</evidence>
<dbReference type="GO" id="GO:0046872">
    <property type="term" value="F:metal ion binding"/>
    <property type="evidence" value="ECO:0007669"/>
    <property type="project" value="UniProtKB-KW"/>
</dbReference>
<dbReference type="HAMAP" id="MF_00454">
    <property type="entry name" value="FluC"/>
    <property type="match status" value="1"/>
</dbReference>
<dbReference type="InterPro" id="IPR003691">
    <property type="entry name" value="FluC"/>
</dbReference>